<feature type="region of interest" description="Disordered" evidence="1">
    <location>
        <begin position="384"/>
        <end position="407"/>
    </location>
</feature>
<accession>A0A9P8IG05</accession>
<dbReference type="EMBL" id="JAGHQL010000009">
    <property type="protein sequence ID" value="KAH0545167.1"/>
    <property type="molecule type" value="Genomic_DNA"/>
</dbReference>
<dbReference type="AlphaFoldDB" id="A0A9P8IG05"/>
<dbReference type="Proteomes" id="UP000698800">
    <property type="component" value="Unassembled WGS sequence"/>
</dbReference>
<evidence type="ECO:0000313" key="2">
    <source>
        <dbReference type="EMBL" id="KAH0545167.1"/>
    </source>
</evidence>
<feature type="region of interest" description="Disordered" evidence="1">
    <location>
        <begin position="455"/>
        <end position="476"/>
    </location>
</feature>
<feature type="compositionally biased region" description="Polar residues" evidence="1">
    <location>
        <begin position="43"/>
        <end position="54"/>
    </location>
</feature>
<reference evidence="2" key="1">
    <citation type="submission" date="2021-03" db="EMBL/GenBank/DDBJ databases">
        <title>Comparative genomics and phylogenomic investigation of the class Geoglossomycetes provide insights into ecological specialization and systematics.</title>
        <authorList>
            <person name="Melie T."/>
            <person name="Pirro S."/>
            <person name="Miller A.N."/>
            <person name="Quandt A."/>
        </authorList>
    </citation>
    <scope>NUCLEOTIDE SEQUENCE</scope>
    <source>
        <strain evidence="2">GBOQ0MN5Z8</strain>
    </source>
</reference>
<protein>
    <submittedName>
        <fullName evidence="2">Uncharacterized protein</fullName>
    </submittedName>
</protein>
<keyword evidence="3" id="KW-1185">Reference proteome</keyword>
<sequence length="627" mass="68256">MAVTIRNRDNSNSSSIATRLSAKVNTKVRSLVSKFEFLGRNSHGASKVQNQPQHPRSKQRRSTIASIRQTLDHNRAPASKAGPGVEEDDDEEEFPMRIKVTHTFGNAGMGQPKKSVVKRCASMFDRLAKDRAMVLEGRSSQIHVLATSPKQKPPRLTGEPKAASKGKGAMRGGVRALIKVFNRQPLSADTKAIVGGPKPTHQQGSSVGMCGDLDLEMVDRSSFTGKNSPVTVYDESYLLARKRSADQGHPPNGSHCHPTHVRQSDFAGLSEISASHEGRSPAATLLGLDTFSSLAMSPGTHGERLNSLPLPLTPMLYRVRRNRLPESIEDRNSKDGIASCISCRPHQYEPRPCAGPSSQTSHSLSISPSSYELPILQMRRSSLGGFSTSSSECASTPRSELELHRKGTPLPESWSAAHCQSIERFGKMMSAPRPGFPNGYWDLAVRIVTEGDADFYDDSSDEEESEGSDKVPQHIQEGRSSVVGFHSGIRKVLQKQSGRINSQGSGVDDCVYVSGATSPRRSLEPFSQVVSAPSSYGCGYVLGISASSGYNSMPGASDPESTETSRDMPLGEIDHLLGRSLSLNQNTTPKRVRIPVYGMPPTKILSPKPDMYHNTTKDIRHLIFRWS</sequence>
<feature type="compositionally biased region" description="Acidic residues" evidence="1">
    <location>
        <begin position="455"/>
        <end position="466"/>
    </location>
</feature>
<gene>
    <name evidence="2" type="ORF">FGG08_000779</name>
</gene>
<dbReference type="OrthoDB" id="5413489at2759"/>
<evidence type="ECO:0000313" key="3">
    <source>
        <dbReference type="Proteomes" id="UP000698800"/>
    </source>
</evidence>
<evidence type="ECO:0000256" key="1">
    <source>
        <dbReference type="SAM" id="MobiDB-lite"/>
    </source>
</evidence>
<proteinExistence type="predicted"/>
<feature type="region of interest" description="Disordered" evidence="1">
    <location>
        <begin position="42"/>
        <end position="92"/>
    </location>
</feature>
<organism evidence="2 3">
    <name type="scientific">Glutinoglossum americanum</name>
    <dbReference type="NCBI Taxonomy" id="1670608"/>
    <lineage>
        <taxon>Eukaryota</taxon>
        <taxon>Fungi</taxon>
        <taxon>Dikarya</taxon>
        <taxon>Ascomycota</taxon>
        <taxon>Pezizomycotina</taxon>
        <taxon>Geoglossomycetes</taxon>
        <taxon>Geoglossales</taxon>
        <taxon>Geoglossaceae</taxon>
        <taxon>Glutinoglossum</taxon>
    </lineage>
</organism>
<comment type="caution">
    <text evidence="2">The sequence shown here is derived from an EMBL/GenBank/DDBJ whole genome shotgun (WGS) entry which is preliminary data.</text>
</comment>
<feature type="region of interest" description="Disordered" evidence="1">
    <location>
        <begin position="149"/>
        <end position="169"/>
    </location>
</feature>
<name>A0A9P8IG05_9PEZI</name>